<evidence type="ECO:0000259" key="2">
    <source>
        <dbReference type="SMART" id="SM00597"/>
    </source>
</evidence>
<feature type="domain" description="TTF-type" evidence="2">
    <location>
        <begin position="144"/>
        <end position="227"/>
    </location>
</feature>
<evidence type="ECO:0000313" key="3">
    <source>
        <dbReference type="EMBL" id="KAK7175956.1"/>
    </source>
</evidence>
<keyword evidence="4" id="KW-1185">Reference proteome</keyword>
<comment type="caution">
    <text evidence="3">The sequence shown here is derived from an EMBL/GenBank/DDBJ whole genome shotgun (WGS) entry which is preliminary data.</text>
</comment>
<dbReference type="InterPro" id="IPR006580">
    <property type="entry name" value="Znf_TTF"/>
</dbReference>
<protein>
    <recommendedName>
        <fullName evidence="2">TTF-type domain-containing protein</fullName>
    </recommendedName>
</protein>
<sequence>MASKRYQESGAEKRKKKRQRDDAQWVNAKIHGATQGQEEEPSISSCSQEHQPPTSSDSATAPSPGTDTSRHTTASASQGRVSPVTEGPSDTAEPYVPPPTDPALWSAHILDADRVEIVRRGPFKVSSDFNFPMGPDGRAFHTSLQFKVLPNGEKVHRSWVVYSPQNNAVFCFACKLFSTKDIKLTAEGHSDWSNINTSLRCHECSQDHTQCMLKWRELDIRLKKGMAIDQQE</sequence>
<evidence type="ECO:0000313" key="4">
    <source>
        <dbReference type="Proteomes" id="UP001364617"/>
    </source>
</evidence>
<feature type="compositionally biased region" description="Basic and acidic residues" evidence="1">
    <location>
        <begin position="1"/>
        <end position="12"/>
    </location>
</feature>
<feature type="region of interest" description="Disordered" evidence="1">
    <location>
        <begin position="1"/>
        <end position="100"/>
    </location>
</feature>
<feature type="compositionally biased region" description="Polar residues" evidence="1">
    <location>
        <begin position="42"/>
        <end position="51"/>
    </location>
</feature>
<organism evidence="3 4">
    <name type="scientific">Phoxinus phoxinus</name>
    <name type="common">Eurasian minnow</name>
    <dbReference type="NCBI Taxonomy" id="58324"/>
    <lineage>
        <taxon>Eukaryota</taxon>
        <taxon>Metazoa</taxon>
        <taxon>Chordata</taxon>
        <taxon>Craniata</taxon>
        <taxon>Vertebrata</taxon>
        <taxon>Euteleostomi</taxon>
        <taxon>Actinopterygii</taxon>
        <taxon>Neopterygii</taxon>
        <taxon>Teleostei</taxon>
        <taxon>Ostariophysi</taxon>
        <taxon>Cypriniformes</taxon>
        <taxon>Leuciscidae</taxon>
        <taxon>Phoxininae</taxon>
        <taxon>Phoxinus</taxon>
    </lineage>
</organism>
<evidence type="ECO:0000256" key="1">
    <source>
        <dbReference type="SAM" id="MobiDB-lite"/>
    </source>
</evidence>
<feature type="compositionally biased region" description="Low complexity" evidence="1">
    <location>
        <begin position="52"/>
        <end position="64"/>
    </location>
</feature>
<dbReference type="SMART" id="SM00597">
    <property type="entry name" value="ZnF_TTF"/>
    <property type="match status" value="1"/>
</dbReference>
<dbReference type="Proteomes" id="UP001364617">
    <property type="component" value="Unassembled WGS sequence"/>
</dbReference>
<accession>A0AAN9HHQ1</accession>
<dbReference type="AlphaFoldDB" id="A0AAN9HHQ1"/>
<reference evidence="3 4" key="1">
    <citation type="submission" date="2024-02" db="EMBL/GenBank/DDBJ databases">
        <title>Chromosome-level genome assembly of the Eurasian Minnow (Phoxinus phoxinus).</title>
        <authorList>
            <person name="Oriowo T.O."/>
            <person name="Martin S."/>
            <person name="Stange M."/>
            <person name="Chrysostomakis Y."/>
            <person name="Brown T."/>
            <person name="Winkler S."/>
            <person name="Kukowka S."/>
            <person name="Myers E.W."/>
            <person name="Bohne A."/>
        </authorList>
    </citation>
    <scope>NUCLEOTIDE SEQUENCE [LARGE SCALE GENOMIC DNA]</scope>
    <source>
        <strain evidence="3">ZFMK-TIS-60720</strain>
        <tissue evidence="3">Whole Organism</tissue>
    </source>
</reference>
<name>A0AAN9HHQ1_9TELE</name>
<proteinExistence type="predicted"/>
<gene>
    <name evidence="3" type="ORF">R3I93_000271</name>
</gene>
<dbReference type="EMBL" id="JAYKXH010000001">
    <property type="protein sequence ID" value="KAK7175956.1"/>
    <property type="molecule type" value="Genomic_DNA"/>
</dbReference>
<feature type="compositionally biased region" description="Polar residues" evidence="1">
    <location>
        <begin position="65"/>
        <end position="80"/>
    </location>
</feature>